<dbReference type="AlphaFoldDB" id="A0A0D2MNC4"/>
<organism evidence="5 6">
    <name type="scientific">Monoraphidium neglectum</name>
    <dbReference type="NCBI Taxonomy" id="145388"/>
    <lineage>
        <taxon>Eukaryota</taxon>
        <taxon>Viridiplantae</taxon>
        <taxon>Chlorophyta</taxon>
        <taxon>core chlorophytes</taxon>
        <taxon>Chlorophyceae</taxon>
        <taxon>CS clade</taxon>
        <taxon>Sphaeropleales</taxon>
        <taxon>Selenastraceae</taxon>
        <taxon>Monoraphidium</taxon>
    </lineage>
</organism>
<keyword evidence="2" id="KW-0560">Oxidoreductase</keyword>
<dbReference type="EMBL" id="KK100709">
    <property type="protein sequence ID" value="KIZ04190.1"/>
    <property type="molecule type" value="Genomic_DNA"/>
</dbReference>
<dbReference type="SUPFAM" id="SSF56425">
    <property type="entry name" value="Succinate dehydrogenase/fumarate reductase flavoprotein, catalytic domain"/>
    <property type="match status" value="1"/>
</dbReference>
<dbReference type="RefSeq" id="XP_013903209.1">
    <property type="nucleotide sequence ID" value="XM_014047755.1"/>
</dbReference>
<dbReference type="PANTHER" id="PTHR43400">
    <property type="entry name" value="FUMARATE REDUCTASE"/>
    <property type="match status" value="1"/>
</dbReference>
<dbReference type="Pfam" id="PF00890">
    <property type="entry name" value="FAD_binding_2"/>
    <property type="match status" value="1"/>
</dbReference>
<evidence type="ECO:0000259" key="4">
    <source>
        <dbReference type="Pfam" id="PF00890"/>
    </source>
</evidence>
<keyword evidence="1" id="KW-0285">Flavoprotein</keyword>
<dbReference type="Gene3D" id="3.90.700.10">
    <property type="entry name" value="Succinate dehydrogenase/fumarate reductase flavoprotein, catalytic domain"/>
    <property type="match status" value="1"/>
</dbReference>
<dbReference type="Gene3D" id="3.50.50.60">
    <property type="entry name" value="FAD/NAD(P)-binding domain"/>
    <property type="match status" value="1"/>
</dbReference>
<dbReference type="GeneID" id="25736649"/>
<dbReference type="Proteomes" id="UP000054498">
    <property type="component" value="Unassembled WGS sequence"/>
</dbReference>
<dbReference type="OrthoDB" id="10254877at2759"/>
<evidence type="ECO:0000256" key="3">
    <source>
        <dbReference type="SAM" id="MobiDB-lite"/>
    </source>
</evidence>
<dbReference type="InterPro" id="IPR027477">
    <property type="entry name" value="Succ_DH/fumarate_Rdtase_cat_sf"/>
</dbReference>
<dbReference type="InterPro" id="IPR036188">
    <property type="entry name" value="FAD/NAD-bd_sf"/>
</dbReference>
<evidence type="ECO:0000313" key="5">
    <source>
        <dbReference type="EMBL" id="KIZ04190.1"/>
    </source>
</evidence>
<protein>
    <recommendedName>
        <fullName evidence="4">FAD-dependent oxidoreductase 2 FAD-binding domain-containing protein</fullName>
    </recommendedName>
</protein>
<name>A0A0D2MNC4_9CHLO</name>
<reference evidence="5 6" key="1">
    <citation type="journal article" date="2013" name="BMC Genomics">
        <title>Reconstruction of the lipid metabolism for the microalga Monoraphidium neglectum from its genome sequence reveals characteristics suitable for biofuel production.</title>
        <authorList>
            <person name="Bogen C."/>
            <person name="Al-Dilaimi A."/>
            <person name="Albersmeier A."/>
            <person name="Wichmann J."/>
            <person name="Grundmann M."/>
            <person name="Rupp O."/>
            <person name="Lauersen K.J."/>
            <person name="Blifernez-Klassen O."/>
            <person name="Kalinowski J."/>
            <person name="Goesmann A."/>
            <person name="Mussgnug J.H."/>
            <person name="Kruse O."/>
        </authorList>
    </citation>
    <scope>NUCLEOTIDE SEQUENCE [LARGE SCALE GENOMIC DNA]</scope>
    <source>
        <strain evidence="5 6">SAG 48.87</strain>
    </source>
</reference>
<feature type="region of interest" description="Disordered" evidence="3">
    <location>
        <begin position="44"/>
        <end position="72"/>
    </location>
</feature>
<dbReference type="SUPFAM" id="SSF51905">
    <property type="entry name" value="FAD/NAD(P)-binding domain"/>
    <property type="match status" value="1"/>
</dbReference>
<dbReference type="PANTHER" id="PTHR43400:SF1">
    <property type="entry name" value="FUMARATE REDUCTASE"/>
    <property type="match status" value="1"/>
</dbReference>
<keyword evidence="6" id="KW-1185">Reference proteome</keyword>
<dbReference type="STRING" id="145388.A0A0D2MNC4"/>
<dbReference type="KEGG" id="mng:MNEG_3771"/>
<evidence type="ECO:0000256" key="2">
    <source>
        <dbReference type="ARBA" id="ARBA00023002"/>
    </source>
</evidence>
<sequence>MADHRLVVIGSGLAGLTTALEAARTATALEVLVLEKNPQVGGNSAKASSGINAVNPAGGDSPATYSDDTLQSGGGLSDSRLVERLVVRASAARASAFGASSEDALRFLEALGLDLSVVVQLGGHSVPRTHSNPSGPNVGFALVRAVETAVRQQPNVRIVTNAKVTSAAYSADGRLAVGYTLGLVATKPDSGSGGVGVAPEEVTVLCDGLVLATGGFAASREMLARYRPDVAGLPTTNGPWATGDGVALGGALGARLVQMDQVQVHPTGFVDPGDPDSGTKFLAPEKLRGCGALLLDDSGRRFVDELATRDVVTAAITAQPRHSAWLLLGAQGAARYGEGTLGFYSSKKLVTKVESAEAGAQHMGVDAAVLLQELAAHNTLADAAAAEAEAAAAAAARVGTVDQGGAHPPPRDVTGKRYFHGRVDVNAPVWVARVMPVVHYCMGGIQTRPDAAVLGQDGAPLHRVWAAGEVSGGLHGRNRLGGNSLAECAVFGRVAGRAAAAAIVSSTPVAAGQQVAL</sequence>
<evidence type="ECO:0000256" key="1">
    <source>
        <dbReference type="ARBA" id="ARBA00022630"/>
    </source>
</evidence>
<evidence type="ECO:0000313" key="6">
    <source>
        <dbReference type="Proteomes" id="UP000054498"/>
    </source>
</evidence>
<dbReference type="InterPro" id="IPR003953">
    <property type="entry name" value="FAD-dep_OxRdtase_2_FAD-bd"/>
</dbReference>
<feature type="domain" description="FAD-dependent oxidoreductase 2 FAD-binding" evidence="4">
    <location>
        <begin position="6"/>
        <end position="485"/>
    </location>
</feature>
<dbReference type="GO" id="GO:0016491">
    <property type="term" value="F:oxidoreductase activity"/>
    <property type="evidence" value="ECO:0007669"/>
    <property type="project" value="UniProtKB-KW"/>
</dbReference>
<gene>
    <name evidence="5" type="ORF">MNEG_3771</name>
</gene>
<dbReference type="InterPro" id="IPR050315">
    <property type="entry name" value="FAD-oxidoreductase_2"/>
</dbReference>
<proteinExistence type="predicted"/>
<accession>A0A0D2MNC4</accession>